<gene>
    <name evidence="1" type="ORF">SDC9_54270</name>
</gene>
<protein>
    <submittedName>
        <fullName evidence="1">Uncharacterized protein</fullName>
    </submittedName>
</protein>
<dbReference type="EMBL" id="VSSQ01001394">
    <property type="protein sequence ID" value="MPM07959.1"/>
    <property type="molecule type" value="Genomic_DNA"/>
</dbReference>
<organism evidence="1">
    <name type="scientific">bioreactor metagenome</name>
    <dbReference type="NCBI Taxonomy" id="1076179"/>
    <lineage>
        <taxon>unclassified sequences</taxon>
        <taxon>metagenomes</taxon>
        <taxon>ecological metagenomes</taxon>
    </lineage>
</organism>
<sequence>MIDKKYFFVFVCVFILFAGLLIGSNTVSAANYKIIDKGDNHLVYKNSWKSYYNGKTVVSVYKMYVKYPNKSKYEVYLNNKVYLTKISKTKLRTTVVSYQTKYNPYSKYTDYISTKLSAKSYYDKHYKKSFRNPGA</sequence>
<dbReference type="AlphaFoldDB" id="A0A644WVZ5"/>
<reference evidence="1" key="1">
    <citation type="submission" date="2019-08" db="EMBL/GenBank/DDBJ databases">
        <authorList>
            <person name="Kucharzyk K."/>
            <person name="Murdoch R.W."/>
            <person name="Higgins S."/>
            <person name="Loffler F."/>
        </authorList>
    </citation>
    <scope>NUCLEOTIDE SEQUENCE</scope>
</reference>
<evidence type="ECO:0000313" key="1">
    <source>
        <dbReference type="EMBL" id="MPM07959.1"/>
    </source>
</evidence>
<comment type="caution">
    <text evidence="1">The sequence shown here is derived from an EMBL/GenBank/DDBJ whole genome shotgun (WGS) entry which is preliminary data.</text>
</comment>
<name>A0A644WVZ5_9ZZZZ</name>
<proteinExistence type="predicted"/>
<accession>A0A644WVZ5</accession>